<dbReference type="InterPro" id="IPR036388">
    <property type="entry name" value="WH-like_DNA-bd_sf"/>
</dbReference>
<dbReference type="InterPro" id="IPR036390">
    <property type="entry name" value="WH_DNA-bd_sf"/>
</dbReference>
<dbReference type="Pfam" id="PF01037">
    <property type="entry name" value="AsnC_trans_reg"/>
    <property type="match status" value="1"/>
</dbReference>
<dbReference type="Proteomes" id="UP000095463">
    <property type="component" value="Unassembled WGS sequence"/>
</dbReference>
<keyword evidence="6" id="KW-1185">Reference proteome</keyword>
<dbReference type="PRINTS" id="PR00033">
    <property type="entry name" value="HTHASNC"/>
</dbReference>
<keyword evidence="1" id="KW-0805">Transcription regulation</keyword>
<dbReference type="SUPFAM" id="SSF46785">
    <property type="entry name" value="Winged helix' DNA-binding domain"/>
    <property type="match status" value="1"/>
</dbReference>
<dbReference type="PANTHER" id="PTHR30154:SF34">
    <property type="entry name" value="TRANSCRIPTIONAL REGULATOR AZLB"/>
    <property type="match status" value="1"/>
</dbReference>
<dbReference type="Gene3D" id="3.30.70.920">
    <property type="match status" value="1"/>
</dbReference>
<proteinExistence type="predicted"/>
<dbReference type="Gene3D" id="1.10.10.10">
    <property type="entry name" value="Winged helix-like DNA-binding domain superfamily/Winged helix DNA-binding domain"/>
    <property type="match status" value="1"/>
</dbReference>
<keyword evidence="2" id="KW-0238">DNA-binding</keyword>
<organism evidence="5 6">
    <name type="scientific">Devosia insulae DS-56</name>
    <dbReference type="NCBI Taxonomy" id="1116389"/>
    <lineage>
        <taxon>Bacteria</taxon>
        <taxon>Pseudomonadati</taxon>
        <taxon>Pseudomonadota</taxon>
        <taxon>Alphaproteobacteria</taxon>
        <taxon>Hyphomicrobiales</taxon>
        <taxon>Devosiaceae</taxon>
        <taxon>Devosia</taxon>
    </lineage>
</organism>
<keyword evidence="3" id="KW-0804">Transcription</keyword>
<dbReference type="GO" id="GO:0043200">
    <property type="term" value="P:response to amino acid"/>
    <property type="evidence" value="ECO:0007669"/>
    <property type="project" value="TreeGrafter"/>
</dbReference>
<dbReference type="InterPro" id="IPR019887">
    <property type="entry name" value="Tscrpt_reg_AsnC/Lrp_C"/>
</dbReference>
<dbReference type="SMART" id="SM00344">
    <property type="entry name" value="HTH_ASNC"/>
    <property type="match status" value="1"/>
</dbReference>
<dbReference type="InterPro" id="IPR000485">
    <property type="entry name" value="AsnC-type_HTH_dom"/>
</dbReference>
<comment type="caution">
    <text evidence="5">The sequence shown here is derived from an EMBL/GenBank/DDBJ whole genome shotgun (WGS) entry which is preliminary data.</text>
</comment>
<dbReference type="GO" id="GO:0043565">
    <property type="term" value="F:sequence-specific DNA binding"/>
    <property type="evidence" value="ECO:0007669"/>
    <property type="project" value="InterPro"/>
</dbReference>
<name>A0A1E5XSM2_9HYPH</name>
<dbReference type="InterPro" id="IPR019888">
    <property type="entry name" value="Tscrpt_reg_AsnC-like"/>
</dbReference>
<dbReference type="CDD" id="cd00090">
    <property type="entry name" value="HTH_ARSR"/>
    <property type="match status" value="1"/>
</dbReference>
<feature type="domain" description="HTH asnC-type" evidence="4">
    <location>
        <begin position="13"/>
        <end position="74"/>
    </location>
</feature>
<dbReference type="RefSeq" id="WP_069909240.1">
    <property type="nucleotide sequence ID" value="NZ_LAJE02000153.1"/>
</dbReference>
<dbReference type="InterPro" id="IPR011008">
    <property type="entry name" value="Dimeric_a/b-barrel"/>
</dbReference>
<dbReference type="PROSITE" id="PS00519">
    <property type="entry name" value="HTH_ASNC_1"/>
    <property type="match status" value="1"/>
</dbReference>
<accession>A0A1E5XSM2</accession>
<dbReference type="PANTHER" id="PTHR30154">
    <property type="entry name" value="LEUCINE-RESPONSIVE REGULATORY PROTEIN"/>
    <property type="match status" value="1"/>
</dbReference>
<dbReference type="AlphaFoldDB" id="A0A1E5XSM2"/>
<evidence type="ECO:0000313" key="6">
    <source>
        <dbReference type="Proteomes" id="UP000095463"/>
    </source>
</evidence>
<gene>
    <name evidence="5" type="ORF">VW23_015540</name>
</gene>
<evidence type="ECO:0000256" key="2">
    <source>
        <dbReference type="ARBA" id="ARBA00023125"/>
    </source>
</evidence>
<dbReference type="OrthoDB" id="7707281at2"/>
<reference evidence="5 6" key="1">
    <citation type="journal article" date="2015" name="Genome Announc.">
        <title>Genome Assemblies of Three Soil-Associated Devosia species: D. insulae, D. limi, and D. soli.</title>
        <authorList>
            <person name="Hassan Y.I."/>
            <person name="Lepp D."/>
            <person name="Zhou T."/>
        </authorList>
    </citation>
    <scope>NUCLEOTIDE SEQUENCE [LARGE SCALE GENOMIC DNA]</scope>
    <source>
        <strain evidence="5 6">DS-56</strain>
    </source>
</reference>
<dbReference type="GO" id="GO:0005829">
    <property type="term" value="C:cytosol"/>
    <property type="evidence" value="ECO:0007669"/>
    <property type="project" value="TreeGrafter"/>
</dbReference>
<sequence>MPPRSVNSAKTELTGIDRRILRALQEDGRMTIQAIADRVGLSASPCLRRIRQMEEAGIIAAYSAVVDQKAVGLPVSVFISIKLERQRAEELDRFGAAIAGWPEVMECYLMTGQFDFLLRVVCADLAAYEAFLRQKLTQVAGVSSIESSFSLGQVKYSRVLPI</sequence>
<evidence type="ECO:0000259" key="4">
    <source>
        <dbReference type="PROSITE" id="PS50956"/>
    </source>
</evidence>
<evidence type="ECO:0000256" key="1">
    <source>
        <dbReference type="ARBA" id="ARBA00023015"/>
    </source>
</evidence>
<protein>
    <submittedName>
        <fullName evidence="5">AsnC family transcriptional regulator</fullName>
    </submittedName>
</protein>
<dbReference type="Pfam" id="PF13412">
    <property type="entry name" value="HTH_24"/>
    <property type="match status" value="1"/>
</dbReference>
<evidence type="ECO:0000256" key="3">
    <source>
        <dbReference type="ARBA" id="ARBA00023163"/>
    </source>
</evidence>
<dbReference type="InterPro" id="IPR011991">
    <property type="entry name" value="ArsR-like_HTH"/>
</dbReference>
<dbReference type="SUPFAM" id="SSF54909">
    <property type="entry name" value="Dimeric alpha+beta barrel"/>
    <property type="match status" value="1"/>
</dbReference>
<evidence type="ECO:0000313" key="5">
    <source>
        <dbReference type="EMBL" id="OEO31588.1"/>
    </source>
</evidence>
<dbReference type="PROSITE" id="PS50956">
    <property type="entry name" value="HTH_ASNC_2"/>
    <property type="match status" value="1"/>
</dbReference>
<dbReference type="EMBL" id="LAJE02000153">
    <property type="protein sequence ID" value="OEO31588.1"/>
    <property type="molecule type" value="Genomic_DNA"/>
</dbReference>
<dbReference type="GO" id="GO:0006355">
    <property type="term" value="P:regulation of DNA-templated transcription"/>
    <property type="evidence" value="ECO:0007669"/>
    <property type="project" value="UniProtKB-ARBA"/>
</dbReference>
<dbReference type="InterPro" id="IPR019885">
    <property type="entry name" value="Tscrpt_reg_HTH_AsnC-type_CS"/>
</dbReference>